<dbReference type="Gene3D" id="1.10.390.10">
    <property type="entry name" value="Neutral Protease Domain 2"/>
    <property type="match status" value="1"/>
</dbReference>
<dbReference type="InterPro" id="IPR001930">
    <property type="entry name" value="Peptidase_M1"/>
</dbReference>
<evidence type="ECO:0000313" key="15">
    <source>
        <dbReference type="EMBL" id="GIF86151.1"/>
    </source>
</evidence>
<comment type="caution">
    <text evidence="15">The sequence shown here is derived from an EMBL/GenBank/DDBJ whole genome shotgun (WGS) entry which is preliminary data.</text>
</comment>
<accession>A0A8J3JJS6</accession>
<dbReference type="Pfam" id="PF17900">
    <property type="entry name" value="Peptidase_M1_N"/>
    <property type="match status" value="1"/>
</dbReference>
<evidence type="ECO:0000259" key="14">
    <source>
        <dbReference type="Pfam" id="PF17900"/>
    </source>
</evidence>
<evidence type="ECO:0000313" key="16">
    <source>
        <dbReference type="Proteomes" id="UP000601223"/>
    </source>
</evidence>
<dbReference type="PANTHER" id="PTHR11533">
    <property type="entry name" value="PROTEASE M1 ZINC METALLOPROTEASE"/>
    <property type="match status" value="1"/>
</dbReference>
<name>A0A8J3JJS6_9ACTN</name>
<dbReference type="InterPro" id="IPR045357">
    <property type="entry name" value="Aminopeptidase_N-like_N"/>
</dbReference>
<proteinExistence type="inferred from homology"/>
<keyword evidence="7" id="KW-0479">Metal-binding</keyword>
<evidence type="ECO:0000256" key="3">
    <source>
        <dbReference type="ARBA" id="ARBA00010136"/>
    </source>
</evidence>
<keyword evidence="6" id="KW-0645">Protease</keyword>
<evidence type="ECO:0000256" key="6">
    <source>
        <dbReference type="ARBA" id="ARBA00022670"/>
    </source>
</evidence>
<organism evidence="15 16">
    <name type="scientific">Catellatospora bangladeshensis</name>
    <dbReference type="NCBI Taxonomy" id="310355"/>
    <lineage>
        <taxon>Bacteria</taxon>
        <taxon>Bacillati</taxon>
        <taxon>Actinomycetota</taxon>
        <taxon>Actinomycetes</taxon>
        <taxon>Micromonosporales</taxon>
        <taxon>Micromonosporaceae</taxon>
        <taxon>Catellatospora</taxon>
    </lineage>
</organism>
<reference evidence="15 16" key="1">
    <citation type="submission" date="2021-01" db="EMBL/GenBank/DDBJ databases">
        <title>Whole genome shotgun sequence of Catellatospora bangladeshensis NBRC 107357.</title>
        <authorList>
            <person name="Komaki H."/>
            <person name="Tamura T."/>
        </authorList>
    </citation>
    <scope>NUCLEOTIDE SEQUENCE [LARGE SCALE GENOMIC DNA]</scope>
    <source>
        <strain evidence="15 16">NBRC 107357</strain>
    </source>
</reference>
<evidence type="ECO:0000256" key="10">
    <source>
        <dbReference type="ARBA" id="ARBA00023049"/>
    </source>
</evidence>
<feature type="domain" description="Aminopeptidase N-like N-terminal" evidence="14">
    <location>
        <begin position="58"/>
        <end position="228"/>
    </location>
</feature>
<evidence type="ECO:0000256" key="11">
    <source>
        <dbReference type="ARBA" id="ARBA00029811"/>
    </source>
</evidence>
<evidence type="ECO:0000256" key="7">
    <source>
        <dbReference type="ARBA" id="ARBA00022723"/>
    </source>
</evidence>
<dbReference type="GO" id="GO:0006508">
    <property type="term" value="P:proteolysis"/>
    <property type="evidence" value="ECO:0007669"/>
    <property type="project" value="UniProtKB-KW"/>
</dbReference>
<dbReference type="EC" id="3.4.11.2" evidence="4"/>
<protein>
    <recommendedName>
        <fullName evidence="5">Aminopeptidase N</fullName>
        <ecNumber evidence="4">3.4.11.2</ecNumber>
    </recommendedName>
    <alternativeName>
        <fullName evidence="11">Alanine aminopeptidase</fullName>
    </alternativeName>
    <alternativeName>
        <fullName evidence="12">Lysyl aminopeptidase</fullName>
    </alternativeName>
</protein>
<dbReference type="InterPro" id="IPR050344">
    <property type="entry name" value="Peptidase_M1_aminopeptidases"/>
</dbReference>
<comment type="cofactor">
    <cofactor evidence="2">
        <name>Zn(2+)</name>
        <dbReference type="ChEBI" id="CHEBI:29105"/>
    </cofactor>
</comment>
<dbReference type="EMBL" id="BONF01000060">
    <property type="protein sequence ID" value="GIF86151.1"/>
    <property type="molecule type" value="Genomic_DNA"/>
</dbReference>
<evidence type="ECO:0000256" key="4">
    <source>
        <dbReference type="ARBA" id="ARBA00012564"/>
    </source>
</evidence>
<evidence type="ECO:0000256" key="12">
    <source>
        <dbReference type="ARBA" id="ARBA00031533"/>
    </source>
</evidence>
<dbReference type="Proteomes" id="UP000601223">
    <property type="component" value="Unassembled WGS sequence"/>
</dbReference>
<evidence type="ECO:0000259" key="13">
    <source>
        <dbReference type="Pfam" id="PF01433"/>
    </source>
</evidence>
<dbReference type="Pfam" id="PF01433">
    <property type="entry name" value="Peptidase_M1"/>
    <property type="match status" value="1"/>
</dbReference>
<dbReference type="Gene3D" id="2.60.40.1730">
    <property type="entry name" value="tricorn interacting facor f3 domain"/>
    <property type="match status" value="1"/>
</dbReference>
<dbReference type="PANTHER" id="PTHR11533:SF297">
    <property type="entry name" value="AMINOPEPTIDASE N"/>
    <property type="match status" value="1"/>
</dbReference>
<evidence type="ECO:0000256" key="9">
    <source>
        <dbReference type="ARBA" id="ARBA00022833"/>
    </source>
</evidence>
<dbReference type="AlphaFoldDB" id="A0A8J3JJS6"/>
<dbReference type="SUPFAM" id="SSF55486">
    <property type="entry name" value="Metalloproteases ('zincins'), catalytic domain"/>
    <property type="match status" value="1"/>
</dbReference>
<comment type="similarity">
    <text evidence="3">Belongs to the peptidase M1 family.</text>
</comment>
<keyword evidence="16" id="KW-1185">Reference proteome</keyword>
<dbReference type="GO" id="GO:0008270">
    <property type="term" value="F:zinc ion binding"/>
    <property type="evidence" value="ECO:0007669"/>
    <property type="project" value="InterPro"/>
</dbReference>
<dbReference type="InterPro" id="IPR014782">
    <property type="entry name" value="Peptidase_M1_dom"/>
</dbReference>
<dbReference type="InterPro" id="IPR027268">
    <property type="entry name" value="Peptidase_M4/M1_CTD_sf"/>
</dbReference>
<dbReference type="GO" id="GO:0008237">
    <property type="term" value="F:metallopeptidase activity"/>
    <property type="evidence" value="ECO:0007669"/>
    <property type="project" value="UniProtKB-KW"/>
</dbReference>
<dbReference type="PRINTS" id="PR00756">
    <property type="entry name" value="ALADIPTASE"/>
</dbReference>
<dbReference type="CDD" id="cd09603">
    <property type="entry name" value="M1_APN_like"/>
    <property type="match status" value="1"/>
</dbReference>
<comment type="catalytic activity">
    <reaction evidence="1">
        <text>Release of an N-terminal amino acid, Xaa-|-Yaa- from a peptide, amide or arylamide. Xaa is preferably Ala, but may be most amino acids including Pro (slow action). When a terminal hydrophobic residue is followed by a prolyl residue, the two may be released as an intact Xaa-Pro dipeptide.</text>
        <dbReference type="EC" id="3.4.11.2"/>
    </reaction>
</comment>
<dbReference type="InterPro" id="IPR042097">
    <property type="entry name" value="Aminopeptidase_N-like_N_sf"/>
</dbReference>
<evidence type="ECO:0000256" key="1">
    <source>
        <dbReference type="ARBA" id="ARBA00000098"/>
    </source>
</evidence>
<feature type="domain" description="Peptidase M1 membrane alanine aminopeptidase" evidence="13">
    <location>
        <begin position="271"/>
        <end position="460"/>
    </location>
</feature>
<evidence type="ECO:0000256" key="5">
    <source>
        <dbReference type="ARBA" id="ARBA00015611"/>
    </source>
</evidence>
<keyword evidence="9" id="KW-0862">Zinc</keyword>
<evidence type="ECO:0000256" key="8">
    <source>
        <dbReference type="ARBA" id="ARBA00022801"/>
    </source>
</evidence>
<sequence length="467" mass="51032">MLPGALLLGGCTGTPTAGGPPMGIEPGGQVGTSAEVDLAGVGDPYFPNYGNGGYDVAHYDLKIKFDPASGRLDGTATVRATATVPLDRFHLDLIGLDVAQATVDGAPAKVARDGDELVLTPAAHLDSGREFTTVVTYGGRPAESPERDAEHNGFYVSRSGAVAVGEPQSAASWFPVNDHPRDKARYTIEITAPKTVSALSNGVLKSRREQGDQVVWQWSVTSPMASYLATIVVGDYRITQAEHKGRPVVNAIAASVPVGEADRNLARTTEVCDFLEGYFGPYPFDAYGGIVVGDSRVDAELENQTRPIYLPGTWADGPNTSILAHELAHQWFGDSVSVDSWRDIWLNEGFATYAEWLWDEHEGGRTVQERYDRYYRDRRDRMWRVPTADPGRDGIFSSSVYERGAMTLHALRKLIGDERFFTVMRTWTAEQRDGNATTAEFVALAERVAARPLSAFLQPWLYGKTRP</sequence>
<keyword evidence="8" id="KW-0378">Hydrolase</keyword>
<dbReference type="GO" id="GO:0016285">
    <property type="term" value="F:alanyl aminopeptidase activity"/>
    <property type="evidence" value="ECO:0007669"/>
    <property type="project" value="UniProtKB-EC"/>
</dbReference>
<gene>
    <name evidence="15" type="ORF">Cba03nite_75000</name>
</gene>
<keyword evidence="10" id="KW-0482">Metalloprotease</keyword>
<evidence type="ECO:0000256" key="2">
    <source>
        <dbReference type="ARBA" id="ARBA00001947"/>
    </source>
</evidence>
<dbReference type="SUPFAM" id="SSF63737">
    <property type="entry name" value="Leukotriene A4 hydrolase N-terminal domain"/>
    <property type="match status" value="1"/>
</dbReference>